<dbReference type="InterPro" id="IPR003615">
    <property type="entry name" value="HNH_nuc"/>
</dbReference>
<protein>
    <recommendedName>
        <fullName evidence="1">HNH nuclease domain-containing protein</fullName>
    </recommendedName>
</protein>
<feature type="domain" description="HNH nuclease" evidence="1">
    <location>
        <begin position="52"/>
        <end position="93"/>
    </location>
</feature>
<organism evidence="2">
    <name type="scientific">marine sediment metagenome</name>
    <dbReference type="NCBI Taxonomy" id="412755"/>
    <lineage>
        <taxon>unclassified sequences</taxon>
        <taxon>metagenomes</taxon>
        <taxon>ecological metagenomes</taxon>
    </lineage>
</organism>
<dbReference type="Pfam" id="PF13392">
    <property type="entry name" value="HNH_3"/>
    <property type="match status" value="1"/>
</dbReference>
<accession>A0A0F9ACU4</accession>
<dbReference type="Gene3D" id="3.90.75.10">
    <property type="entry name" value="Homing Intron 3 (I-ppo) Encoded Endonuclease, Chain A"/>
    <property type="match status" value="1"/>
</dbReference>
<proteinExistence type="predicted"/>
<dbReference type="EMBL" id="LAZR01043310">
    <property type="protein sequence ID" value="KKL07394.1"/>
    <property type="molecule type" value="Genomic_DNA"/>
</dbReference>
<dbReference type="InterPro" id="IPR044925">
    <property type="entry name" value="His-Me_finger_sf"/>
</dbReference>
<dbReference type="AlphaFoldDB" id="A0A0F9ACU4"/>
<evidence type="ECO:0000313" key="2">
    <source>
        <dbReference type="EMBL" id="KKL07394.1"/>
    </source>
</evidence>
<name>A0A0F9ACU4_9ZZZZ</name>
<sequence length="148" mass="17158">MQFSQSDRARLFKHRKIEAGPEPTACWLWTGCLRDHRGYGSIRASGRTFAPHVMSYLIHKGPVPKGLELDHLCHVPRCFNPEHLEPVTHTENMLRGRSPNLEKETCLRGHPYHYRFRASTGRLRRDCRTCFNAAQKKQRHESKAEPGD</sequence>
<gene>
    <name evidence="2" type="ORF">LCGC14_2586440</name>
</gene>
<evidence type="ECO:0000259" key="1">
    <source>
        <dbReference type="Pfam" id="PF13392"/>
    </source>
</evidence>
<dbReference type="InterPro" id="IPR044930">
    <property type="entry name" value="Homing_endonuclease_His-Me"/>
</dbReference>
<reference evidence="2" key="1">
    <citation type="journal article" date="2015" name="Nature">
        <title>Complex archaea that bridge the gap between prokaryotes and eukaryotes.</title>
        <authorList>
            <person name="Spang A."/>
            <person name="Saw J.H."/>
            <person name="Jorgensen S.L."/>
            <person name="Zaremba-Niedzwiedzka K."/>
            <person name="Martijn J."/>
            <person name="Lind A.E."/>
            <person name="van Eijk R."/>
            <person name="Schleper C."/>
            <person name="Guy L."/>
            <person name="Ettema T.J."/>
        </authorList>
    </citation>
    <scope>NUCLEOTIDE SEQUENCE</scope>
</reference>
<dbReference type="SUPFAM" id="SSF54060">
    <property type="entry name" value="His-Me finger endonucleases"/>
    <property type="match status" value="1"/>
</dbReference>
<comment type="caution">
    <text evidence="2">The sequence shown here is derived from an EMBL/GenBank/DDBJ whole genome shotgun (WGS) entry which is preliminary data.</text>
</comment>
<dbReference type="GO" id="GO:0004519">
    <property type="term" value="F:endonuclease activity"/>
    <property type="evidence" value="ECO:0007669"/>
    <property type="project" value="InterPro"/>
</dbReference>